<name>A0ABV5RQI5_9ACTN</name>
<sequence length="85" mass="8511">MMKKLCVTGLIAAAATGVTLLPAPAYADVNAGNTSSNRSSSQSGNNFGNVVSSNRSASTATSLNNVNGNAVTANNRGTVTVHDID</sequence>
<protein>
    <recommendedName>
        <fullName evidence="5">DUF320 domain-containing protein</fullName>
    </recommendedName>
</protein>
<evidence type="ECO:0000313" key="4">
    <source>
        <dbReference type="Proteomes" id="UP001589532"/>
    </source>
</evidence>
<evidence type="ECO:0000313" key="3">
    <source>
        <dbReference type="EMBL" id="MFB9621493.1"/>
    </source>
</evidence>
<dbReference type="Proteomes" id="UP001589532">
    <property type="component" value="Unassembled WGS sequence"/>
</dbReference>
<dbReference type="RefSeq" id="WP_344986582.1">
    <property type="nucleotide sequence ID" value="NZ_BAAAXV010000001.1"/>
</dbReference>
<feature type="region of interest" description="Disordered" evidence="1">
    <location>
        <begin position="27"/>
        <end position="85"/>
    </location>
</feature>
<evidence type="ECO:0000256" key="1">
    <source>
        <dbReference type="SAM" id="MobiDB-lite"/>
    </source>
</evidence>
<organism evidence="3 4">
    <name type="scientific">Nonomuraea helvata</name>
    <dbReference type="NCBI Taxonomy" id="37484"/>
    <lineage>
        <taxon>Bacteria</taxon>
        <taxon>Bacillati</taxon>
        <taxon>Actinomycetota</taxon>
        <taxon>Actinomycetes</taxon>
        <taxon>Streptosporangiales</taxon>
        <taxon>Streptosporangiaceae</taxon>
        <taxon>Nonomuraea</taxon>
    </lineage>
</organism>
<feature type="compositionally biased region" description="Low complexity" evidence="1">
    <location>
        <begin position="64"/>
        <end position="78"/>
    </location>
</feature>
<evidence type="ECO:0000256" key="2">
    <source>
        <dbReference type="SAM" id="SignalP"/>
    </source>
</evidence>
<dbReference type="EMBL" id="JBHMBW010000001">
    <property type="protein sequence ID" value="MFB9621493.1"/>
    <property type="molecule type" value="Genomic_DNA"/>
</dbReference>
<proteinExistence type="predicted"/>
<feature type="chain" id="PRO_5046909087" description="DUF320 domain-containing protein" evidence="2">
    <location>
        <begin position="28"/>
        <end position="85"/>
    </location>
</feature>
<keyword evidence="2" id="KW-0732">Signal</keyword>
<feature type="signal peptide" evidence="2">
    <location>
        <begin position="1"/>
        <end position="27"/>
    </location>
</feature>
<evidence type="ECO:0008006" key="5">
    <source>
        <dbReference type="Google" id="ProtNLM"/>
    </source>
</evidence>
<accession>A0ABV5RQI5</accession>
<feature type="compositionally biased region" description="Low complexity" evidence="1">
    <location>
        <begin position="30"/>
        <end position="56"/>
    </location>
</feature>
<comment type="caution">
    <text evidence="3">The sequence shown here is derived from an EMBL/GenBank/DDBJ whole genome shotgun (WGS) entry which is preliminary data.</text>
</comment>
<reference evidence="3 4" key="1">
    <citation type="submission" date="2024-09" db="EMBL/GenBank/DDBJ databases">
        <authorList>
            <person name="Sun Q."/>
            <person name="Mori K."/>
        </authorList>
    </citation>
    <scope>NUCLEOTIDE SEQUENCE [LARGE SCALE GENOMIC DNA]</scope>
    <source>
        <strain evidence="3 4">JCM 3143</strain>
    </source>
</reference>
<keyword evidence="4" id="KW-1185">Reference proteome</keyword>
<gene>
    <name evidence="3" type="ORF">ACFFSA_00225</name>
</gene>